<dbReference type="CDD" id="cd00257">
    <property type="entry name" value="beta-trefoil_FSCN-like"/>
    <property type="match status" value="1"/>
</dbReference>
<dbReference type="InterPro" id="IPR036242">
    <property type="entry name" value="Agglutinin_dom_sf"/>
</dbReference>
<reference evidence="2 4" key="1">
    <citation type="submission" date="2015-12" db="EMBL/GenBank/DDBJ databases">
        <title>Update maize B73 reference genome by single molecule sequencing technologies.</title>
        <authorList>
            <consortium name="Maize Genome Sequencing Project"/>
            <person name="Ware D."/>
        </authorList>
    </citation>
    <scope>NUCLEOTIDE SEQUENCE [LARGE SCALE GENOMIC DNA]</scope>
    <source>
        <strain evidence="4">cv. B73</strain>
        <tissue evidence="2">Seedling</tissue>
    </source>
</reference>
<dbReference type="ExpressionAtlas" id="A0A1D6EEW2">
    <property type="expression patterns" value="baseline and differential"/>
</dbReference>
<sequence length="372" mass="41147">MAHLISSAIAGAGNLVADGISGVTGVASQVVEGVEDTLGSIVEAIDQGVKDEDQLDLPKYVCFKGDNGLYLSARTVEGHPYLQFASEDIGDPSVRFITYNHKVNGKRVVRFKSNHLGKFWRRSPNWIWADTDDTSTKNSDTLFEVIKIDEDGVYALRNLGNNHFCHRLTYDGKESCLNATIPTIRKEAHIKIEEAVLSRKISNIEYHLKGAKIFDKKAKTLITREAVNGTSTDSKTTITLKYSVIKGKLWDSSKSMKLGVTTTIEAGVPVVLPATIEVQSEFNSTYSWGESIIEKEEYSNAYEVVVPAYSVVTVSVLATQGICQVPFSYTQEDVLTTGERKVFKFDDGIFRGVNSFGFKSEVTERKLSKDDD</sequence>
<protein>
    <submittedName>
        <fullName evidence="2">Natterin-4</fullName>
    </submittedName>
</protein>
<dbReference type="Gene3D" id="2.170.15.10">
    <property type="entry name" value="Proaerolysin, chain A, domain 3"/>
    <property type="match status" value="1"/>
</dbReference>
<dbReference type="STRING" id="4577.A0A1D6EEW2"/>
<reference evidence="3" key="3">
    <citation type="submission" date="2021-05" db="UniProtKB">
        <authorList>
            <consortium name="EnsemblPlants"/>
        </authorList>
    </citation>
    <scope>IDENTIFICATION</scope>
    <source>
        <strain evidence="3">cv. B73</strain>
    </source>
</reference>
<dbReference type="Gramene" id="Zm00001eb087960_T001">
    <property type="protein sequence ID" value="Zm00001eb087960_P001"/>
    <property type="gene ID" value="Zm00001eb087960"/>
</dbReference>
<accession>A0A1D6EEW2</accession>
<dbReference type="PaxDb" id="4577-GRMZM2G134264_P01"/>
<dbReference type="InterPro" id="IPR008998">
    <property type="entry name" value="Agglutinin"/>
</dbReference>
<dbReference type="SUPFAM" id="SSF56973">
    <property type="entry name" value="Aerolisin/ETX pore-forming domain"/>
    <property type="match status" value="1"/>
</dbReference>
<feature type="domain" description="Agglutinin" evidence="1">
    <location>
        <begin position="55"/>
        <end position="194"/>
    </location>
</feature>
<evidence type="ECO:0000313" key="2">
    <source>
        <dbReference type="EMBL" id="ONM18752.1"/>
    </source>
</evidence>
<dbReference type="PANTHER" id="PTHR39244">
    <property type="entry name" value="NATTERIN-4"/>
    <property type="match status" value="1"/>
</dbReference>
<gene>
    <name evidence="2" type="ORF">ZEAMMB73_Zm00001d004342</name>
</gene>
<dbReference type="CDD" id="cd20216">
    <property type="entry name" value="PFM_HFR-2-like"/>
    <property type="match status" value="1"/>
</dbReference>
<dbReference type="PANTHER" id="PTHR39244:SF5">
    <property type="entry name" value="NATTERIN-3-LIKE"/>
    <property type="match status" value="1"/>
</dbReference>
<dbReference type="eggNOG" id="ENOG502QU8X">
    <property type="taxonomic scope" value="Eukaryota"/>
</dbReference>
<dbReference type="InterPro" id="IPR053237">
    <property type="entry name" value="Natterin_C"/>
</dbReference>
<keyword evidence="4" id="KW-1185">Reference proteome</keyword>
<evidence type="ECO:0007829" key="5">
    <source>
        <dbReference type="PeptideAtlas" id="A0A1D6EEW2"/>
    </source>
</evidence>
<dbReference type="EnsemblPlants" id="Zm00001eb087960_T001">
    <property type="protein sequence ID" value="Zm00001eb087960_P001"/>
    <property type="gene ID" value="Zm00001eb087960"/>
</dbReference>
<dbReference type="Proteomes" id="UP000007305">
    <property type="component" value="Chromosome 2"/>
</dbReference>
<dbReference type="AlphaFoldDB" id="A0A1D6EEW2"/>
<dbReference type="EMBL" id="CM007648">
    <property type="protein sequence ID" value="ONM18752.1"/>
    <property type="molecule type" value="Genomic_DNA"/>
</dbReference>
<dbReference type="IntAct" id="A0A1D6EEW2">
    <property type="interactions" value="5"/>
</dbReference>
<dbReference type="OMA" id="FGNNNFC"/>
<dbReference type="SUPFAM" id="SSF50382">
    <property type="entry name" value="Agglutinin"/>
    <property type="match status" value="1"/>
</dbReference>
<proteinExistence type="evidence at protein level"/>
<evidence type="ECO:0000313" key="3">
    <source>
        <dbReference type="EnsemblPlants" id="Zm00001eb087960_P001"/>
    </source>
</evidence>
<dbReference type="SMR" id="A0A1D6EEW2"/>
<evidence type="ECO:0000259" key="1">
    <source>
        <dbReference type="SMART" id="SM00791"/>
    </source>
</evidence>
<dbReference type="SMART" id="SM00791">
    <property type="entry name" value="Agglutinin"/>
    <property type="match status" value="1"/>
</dbReference>
<organism evidence="2">
    <name type="scientific">Zea mays</name>
    <name type="common">Maize</name>
    <dbReference type="NCBI Taxonomy" id="4577"/>
    <lineage>
        <taxon>Eukaryota</taxon>
        <taxon>Viridiplantae</taxon>
        <taxon>Streptophyta</taxon>
        <taxon>Embryophyta</taxon>
        <taxon>Tracheophyta</taxon>
        <taxon>Spermatophyta</taxon>
        <taxon>Magnoliopsida</taxon>
        <taxon>Liliopsida</taxon>
        <taxon>Poales</taxon>
        <taxon>Poaceae</taxon>
        <taxon>PACMAD clade</taxon>
        <taxon>Panicoideae</taxon>
        <taxon>Andropogonodae</taxon>
        <taxon>Andropogoneae</taxon>
        <taxon>Tripsacinae</taxon>
        <taxon>Zea</taxon>
    </lineage>
</organism>
<dbReference type="Gene3D" id="2.80.10.50">
    <property type="match status" value="1"/>
</dbReference>
<keyword evidence="5" id="KW-1267">Proteomics identification</keyword>
<dbReference type="Pfam" id="PF07468">
    <property type="entry name" value="Agglutinin"/>
    <property type="match status" value="1"/>
</dbReference>
<evidence type="ECO:0000313" key="4">
    <source>
        <dbReference type="Proteomes" id="UP000007305"/>
    </source>
</evidence>
<reference evidence="3" key="2">
    <citation type="submission" date="2019-07" db="EMBL/GenBank/DDBJ databases">
        <authorList>
            <person name="Seetharam A."/>
            <person name="Woodhouse M."/>
            <person name="Cannon E."/>
        </authorList>
    </citation>
    <scope>NUCLEOTIDE SEQUENCE [LARGE SCALE GENOMIC DNA]</scope>
    <source>
        <strain evidence="3">cv. B73</strain>
    </source>
</reference>
<name>A0A1D6EEW2_MAIZE</name>